<keyword evidence="5" id="KW-0539">Nucleus</keyword>
<evidence type="ECO:0000313" key="9">
    <source>
        <dbReference type="Proteomes" id="UP000310189"/>
    </source>
</evidence>
<dbReference type="InterPro" id="IPR027417">
    <property type="entry name" value="P-loop_NTPase"/>
</dbReference>
<comment type="caution">
    <text evidence="8">The sequence shown here is derived from an EMBL/GenBank/DDBJ whole genome shotgun (WGS) entry which is preliminary data.</text>
</comment>
<evidence type="ECO:0000256" key="2">
    <source>
        <dbReference type="ARBA" id="ARBA00005334"/>
    </source>
</evidence>
<feature type="region of interest" description="Disordered" evidence="6">
    <location>
        <begin position="756"/>
        <end position="780"/>
    </location>
</feature>
<sequence>MASHHRFIPIHLYGSVQTTDKMALREMARQIRNQGGTVSSLDALDDEDSTIDVAESTLTALLTLLAASALPIVVVLNEFDLFATHARQALLYCLLDCAQGGQRRGGLAVIGTTCRYDAVDMLEKRVKSRFSQRILHVTSPRSWTEWSALARNALVCPAAEDVPQMAKFKIKWDEHVDVGVEMAMALAHVLTTPKALFKDPQFDLVLKMLFDTLADVQALYRVLAIPIASLTPTNPYPLAKDFLIAYASQRPVDTFQLLDVLPLPALALIIAAKQISGRDIDQFTFEIVNKEYDDWARRTIYAPTSAGVDLSGAPRISISVWPRHVLMGAFDTLVHLNIFVPVSSANAIASGEMLGINEVFCCVLIIYLFITNSVDSLFDITLTTTINMFARSTTFRVAMNDGDGGGVGAASKAFKTPAKGSSRGGKENAMSVSRSGINALKTPLPASKQLDASGVKGKKTMTGLTPAPPKTVLRPANTQQRNVQEKDVSPRPSTLRKSARVPSHQIKATPAPSFVSMQDDSDVGPSQLEVKQKENEQALLQQKMEEEDYHESDWSDFEVEYAPPKETQQEIPWRPLEEDFPDFPDFRELGTQMRKAPPVFGVYESDDEGYASDEVKQLQRAGGLEEKVSLDYDSDWSDGFGLSVKEEPEKEKKTVKKVVKKVSTKASKPAAPPRKPLLAQKDTATMTEELQMDVNILGIIYKQVVVDVGTSLKNPQSKEAADVLRKRVQSFNAIADTIETRIRRARAVIARDLGRVGDKDNDKDTSHIDIPQDAFTSQNNSVMDTSDLDLFGDPYLS</sequence>
<dbReference type="InterPro" id="IPR016527">
    <property type="entry name" value="ORC4"/>
</dbReference>
<feature type="domain" description="Origin recognition complex subunit 4 C-terminal" evidence="7">
    <location>
        <begin position="194"/>
        <end position="347"/>
    </location>
</feature>
<protein>
    <recommendedName>
        <fullName evidence="7">Origin recognition complex subunit 4 C-terminal domain-containing protein</fullName>
    </recommendedName>
</protein>
<evidence type="ECO:0000256" key="5">
    <source>
        <dbReference type="ARBA" id="ARBA00023242"/>
    </source>
</evidence>
<dbReference type="PANTHER" id="PTHR12087">
    <property type="entry name" value="ORIGIN RECOGNITION COMPLEX SUBUNIT 4"/>
    <property type="match status" value="1"/>
</dbReference>
<keyword evidence="9" id="KW-1185">Reference proteome</keyword>
<proteinExistence type="inferred from homology"/>
<dbReference type="GO" id="GO:0003688">
    <property type="term" value="F:DNA replication origin binding"/>
    <property type="evidence" value="ECO:0007669"/>
    <property type="project" value="TreeGrafter"/>
</dbReference>
<evidence type="ECO:0000313" key="8">
    <source>
        <dbReference type="EMBL" id="TIA91271.1"/>
    </source>
</evidence>
<evidence type="ECO:0000256" key="1">
    <source>
        <dbReference type="ARBA" id="ARBA00004123"/>
    </source>
</evidence>
<dbReference type="OrthoDB" id="343623at2759"/>
<accession>A0A4T0FRX1</accession>
<dbReference type="EMBL" id="SPNW01000013">
    <property type="protein sequence ID" value="TIA91271.1"/>
    <property type="molecule type" value="Genomic_DNA"/>
</dbReference>
<comment type="similarity">
    <text evidence="2">Belongs to the ORC4 family.</text>
</comment>
<dbReference type="PANTHER" id="PTHR12087:SF0">
    <property type="entry name" value="ORIGIN RECOGNITION COMPLEX SUBUNIT 4"/>
    <property type="match status" value="1"/>
</dbReference>
<name>A0A4T0FRX1_9BASI</name>
<evidence type="ECO:0000259" key="7">
    <source>
        <dbReference type="Pfam" id="PF14629"/>
    </source>
</evidence>
<keyword evidence="3" id="KW-0235">DNA replication</keyword>
<evidence type="ECO:0000256" key="3">
    <source>
        <dbReference type="ARBA" id="ARBA00022705"/>
    </source>
</evidence>
<reference evidence="8 9" key="1">
    <citation type="submission" date="2019-03" db="EMBL/GenBank/DDBJ databases">
        <title>Sequencing 23 genomes of Wallemia ichthyophaga.</title>
        <authorList>
            <person name="Gostincar C."/>
        </authorList>
    </citation>
    <scope>NUCLEOTIDE SEQUENCE [LARGE SCALE GENOMIC DNA]</scope>
    <source>
        <strain evidence="8 9">EXF-5753</strain>
    </source>
</reference>
<keyword evidence="4" id="KW-0238">DNA-binding</keyword>
<feature type="region of interest" description="Disordered" evidence="6">
    <location>
        <begin position="411"/>
        <end position="526"/>
    </location>
</feature>
<dbReference type="AlphaFoldDB" id="A0A4T0FRX1"/>
<dbReference type="GO" id="GO:0005664">
    <property type="term" value="C:nuclear origin of replication recognition complex"/>
    <property type="evidence" value="ECO:0007669"/>
    <property type="project" value="TreeGrafter"/>
</dbReference>
<dbReference type="Proteomes" id="UP000310189">
    <property type="component" value="Unassembled WGS sequence"/>
</dbReference>
<evidence type="ECO:0000256" key="6">
    <source>
        <dbReference type="SAM" id="MobiDB-lite"/>
    </source>
</evidence>
<feature type="compositionally biased region" description="Basic and acidic residues" evidence="6">
    <location>
        <begin position="756"/>
        <end position="767"/>
    </location>
</feature>
<dbReference type="Gene3D" id="3.40.50.300">
    <property type="entry name" value="P-loop containing nucleotide triphosphate hydrolases"/>
    <property type="match status" value="1"/>
</dbReference>
<evidence type="ECO:0000256" key="4">
    <source>
        <dbReference type="ARBA" id="ARBA00023125"/>
    </source>
</evidence>
<gene>
    <name evidence="8" type="ORF">E3P99_01155</name>
</gene>
<comment type="subcellular location">
    <subcellularLocation>
        <location evidence="1">Nucleus</location>
    </subcellularLocation>
</comment>
<organism evidence="8 9">
    <name type="scientific">Wallemia hederae</name>
    <dbReference type="NCBI Taxonomy" id="1540922"/>
    <lineage>
        <taxon>Eukaryota</taxon>
        <taxon>Fungi</taxon>
        <taxon>Dikarya</taxon>
        <taxon>Basidiomycota</taxon>
        <taxon>Wallemiomycotina</taxon>
        <taxon>Wallemiomycetes</taxon>
        <taxon>Wallemiales</taxon>
        <taxon>Wallemiaceae</taxon>
        <taxon>Wallemia</taxon>
    </lineage>
</organism>
<dbReference type="GO" id="GO:0006270">
    <property type="term" value="P:DNA replication initiation"/>
    <property type="evidence" value="ECO:0007669"/>
    <property type="project" value="TreeGrafter"/>
</dbReference>
<dbReference type="SUPFAM" id="SSF52540">
    <property type="entry name" value="P-loop containing nucleoside triphosphate hydrolases"/>
    <property type="match status" value="1"/>
</dbReference>
<feature type="region of interest" description="Disordered" evidence="6">
    <location>
        <begin position="561"/>
        <end position="586"/>
    </location>
</feature>
<dbReference type="InterPro" id="IPR032705">
    <property type="entry name" value="ORC4_C"/>
</dbReference>
<dbReference type="Pfam" id="PF14629">
    <property type="entry name" value="ORC4_C"/>
    <property type="match status" value="1"/>
</dbReference>